<comment type="subcellular location">
    <subcellularLocation>
        <location evidence="1">Cell membrane</location>
        <topology evidence="1">Peripheral membrane protein</topology>
        <orientation evidence="1">Cytoplasmic side</orientation>
    </subcellularLocation>
</comment>
<dbReference type="AlphaFoldDB" id="A0A934S6H4"/>
<organism evidence="2 3">
    <name type="scientific">Luteolibacter pohnpeiensis</name>
    <dbReference type="NCBI Taxonomy" id="454153"/>
    <lineage>
        <taxon>Bacteria</taxon>
        <taxon>Pseudomonadati</taxon>
        <taxon>Verrucomicrobiota</taxon>
        <taxon>Verrucomicrobiia</taxon>
        <taxon>Verrucomicrobiales</taxon>
        <taxon>Verrucomicrobiaceae</taxon>
        <taxon>Luteolibacter</taxon>
    </lineage>
</organism>
<proteinExistence type="inferred from homology"/>
<evidence type="ECO:0000313" key="2">
    <source>
        <dbReference type="EMBL" id="MBK1883990.1"/>
    </source>
</evidence>
<accession>A0A934S6H4</accession>
<dbReference type="PANTHER" id="PTHR33383:SF1">
    <property type="entry name" value="MEMBRANE PROTEIN INSERTION EFFICIENCY FACTOR-RELATED"/>
    <property type="match status" value="1"/>
</dbReference>
<comment type="caution">
    <text evidence="2">The sequence shown here is derived from an EMBL/GenBank/DDBJ whole genome shotgun (WGS) entry which is preliminary data.</text>
</comment>
<dbReference type="GO" id="GO:0005886">
    <property type="term" value="C:plasma membrane"/>
    <property type="evidence" value="ECO:0007669"/>
    <property type="project" value="UniProtKB-SubCell"/>
</dbReference>
<reference evidence="2" key="1">
    <citation type="submission" date="2021-01" db="EMBL/GenBank/DDBJ databases">
        <title>Modified the classification status of verrucomicrobia.</title>
        <authorList>
            <person name="Feng X."/>
        </authorList>
    </citation>
    <scope>NUCLEOTIDE SEQUENCE</scope>
    <source>
        <strain evidence="2">KCTC 22041</strain>
    </source>
</reference>
<name>A0A934S6H4_9BACT</name>
<dbReference type="PANTHER" id="PTHR33383">
    <property type="entry name" value="MEMBRANE PROTEIN INSERTION EFFICIENCY FACTOR-RELATED"/>
    <property type="match status" value="1"/>
</dbReference>
<comment type="similarity">
    <text evidence="1">Belongs to the UPF0161 family.</text>
</comment>
<evidence type="ECO:0000256" key="1">
    <source>
        <dbReference type="HAMAP-Rule" id="MF_00386"/>
    </source>
</evidence>
<sequence length="100" mass="11114">MSRSVTFLVRLLIRFYQRFLSPMLKVLAGPAAGCRYTPTCSHYFLEAVESHGPIRGGWLGICRIFRCHPWGGCGYDPVPPPGNPRQSSTNCSCHGNHPHS</sequence>
<dbReference type="InterPro" id="IPR002696">
    <property type="entry name" value="Membr_insert_effic_factor_YidD"/>
</dbReference>
<dbReference type="EMBL" id="JAENIJ010000032">
    <property type="protein sequence ID" value="MBK1883990.1"/>
    <property type="molecule type" value="Genomic_DNA"/>
</dbReference>
<dbReference type="NCBIfam" id="TIGR00278">
    <property type="entry name" value="membrane protein insertion efficiency factor YidD"/>
    <property type="match status" value="1"/>
</dbReference>
<gene>
    <name evidence="2" type="primary">yidD</name>
    <name evidence="2" type="ORF">JIN85_16340</name>
</gene>
<comment type="function">
    <text evidence="1">Could be involved in insertion of integral membrane proteins into the membrane.</text>
</comment>
<keyword evidence="1" id="KW-1003">Cell membrane</keyword>
<keyword evidence="1" id="KW-0472">Membrane</keyword>
<dbReference type="SMART" id="SM01234">
    <property type="entry name" value="Haemolytic"/>
    <property type="match status" value="1"/>
</dbReference>
<dbReference type="HAMAP" id="MF_00386">
    <property type="entry name" value="UPF0161_YidD"/>
    <property type="match status" value="1"/>
</dbReference>
<dbReference type="Pfam" id="PF01809">
    <property type="entry name" value="YidD"/>
    <property type="match status" value="1"/>
</dbReference>
<protein>
    <recommendedName>
        <fullName evidence="1">Putative membrane protein insertion efficiency factor</fullName>
    </recommendedName>
</protein>
<keyword evidence="3" id="KW-1185">Reference proteome</keyword>
<dbReference type="Proteomes" id="UP000603141">
    <property type="component" value="Unassembled WGS sequence"/>
</dbReference>
<evidence type="ECO:0000313" key="3">
    <source>
        <dbReference type="Proteomes" id="UP000603141"/>
    </source>
</evidence>